<proteinExistence type="predicted"/>
<name>A0A8S4QKZ7_9NEOP</name>
<evidence type="ECO:0000313" key="2">
    <source>
        <dbReference type="Proteomes" id="UP000838756"/>
    </source>
</evidence>
<keyword evidence="2" id="KW-1185">Reference proteome</keyword>
<accession>A0A8S4QKZ7</accession>
<organism evidence="1 2">
    <name type="scientific">Pararge aegeria aegeria</name>
    <dbReference type="NCBI Taxonomy" id="348720"/>
    <lineage>
        <taxon>Eukaryota</taxon>
        <taxon>Metazoa</taxon>
        <taxon>Ecdysozoa</taxon>
        <taxon>Arthropoda</taxon>
        <taxon>Hexapoda</taxon>
        <taxon>Insecta</taxon>
        <taxon>Pterygota</taxon>
        <taxon>Neoptera</taxon>
        <taxon>Endopterygota</taxon>
        <taxon>Lepidoptera</taxon>
        <taxon>Glossata</taxon>
        <taxon>Ditrysia</taxon>
        <taxon>Papilionoidea</taxon>
        <taxon>Nymphalidae</taxon>
        <taxon>Satyrinae</taxon>
        <taxon>Satyrini</taxon>
        <taxon>Parargina</taxon>
        <taxon>Pararge</taxon>
    </lineage>
</organism>
<dbReference type="Proteomes" id="UP000838756">
    <property type="component" value="Unassembled WGS sequence"/>
</dbReference>
<gene>
    <name evidence="1" type="primary">jg2495</name>
    <name evidence="1" type="ORF">PAEG_LOCUS3847</name>
</gene>
<protein>
    <submittedName>
        <fullName evidence="1">Jg2495 protein</fullName>
    </submittedName>
</protein>
<dbReference type="OrthoDB" id="6894486at2759"/>
<dbReference type="AlphaFoldDB" id="A0A8S4QKZ7"/>
<evidence type="ECO:0000313" key="1">
    <source>
        <dbReference type="EMBL" id="CAH2215761.1"/>
    </source>
</evidence>
<sequence length="47" mass="5345">ESRHGPSYVNEALTLLQAVQYWLTDDGIDNWIINNVRVSQTSDGLVR</sequence>
<feature type="non-terminal residue" evidence="1">
    <location>
        <position position="1"/>
    </location>
</feature>
<dbReference type="EMBL" id="CAKXAJ010012709">
    <property type="protein sequence ID" value="CAH2215761.1"/>
    <property type="molecule type" value="Genomic_DNA"/>
</dbReference>
<reference evidence="1" key="1">
    <citation type="submission" date="2022-03" db="EMBL/GenBank/DDBJ databases">
        <authorList>
            <person name="Lindestad O."/>
        </authorList>
    </citation>
    <scope>NUCLEOTIDE SEQUENCE</scope>
</reference>
<comment type="caution">
    <text evidence="1">The sequence shown here is derived from an EMBL/GenBank/DDBJ whole genome shotgun (WGS) entry which is preliminary data.</text>
</comment>